<organism evidence="1 2">
    <name type="scientific">Sporolactobacillus inulinus</name>
    <dbReference type="NCBI Taxonomy" id="2078"/>
    <lineage>
        <taxon>Bacteria</taxon>
        <taxon>Bacillati</taxon>
        <taxon>Bacillota</taxon>
        <taxon>Bacilli</taxon>
        <taxon>Bacillales</taxon>
        <taxon>Sporolactobacillaceae</taxon>
        <taxon>Sporolactobacillus</taxon>
    </lineage>
</organism>
<comment type="caution">
    <text evidence="1">The sequence shown here is derived from an EMBL/GenBank/DDBJ whole genome shotgun (WGS) entry which is preliminary data.</text>
</comment>
<name>A0A4Y1ZB59_9BACL</name>
<dbReference type="EMBL" id="BEXB01000012">
    <property type="protein sequence ID" value="GAY76269.1"/>
    <property type="molecule type" value="Genomic_DNA"/>
</dbReference>
<reference evidence="1 2" key="1">
    <citation type="submission" date="2017-11" db="EMBL/GenBank/DDBJ databases">
        <title>Draft Genome Sequence of Sporolactobacillus inulinus NBRC 111894 Isolated from Koso, a Japanese Sugar-Vegetable Fermented Beverage.</title>
        <authorList>
            <person name="Chiou T.Y."/>
            <person name="Oshima K."/>
            <person name="Suda W."/>
            <person name="Hattori M."/>
            <person name="Takahashi T."/>
        </authorList>
    </citation>
    <scope>NUCLEOTIDE SEQUENCE [LARGE SCALE GENOMIC DNA]</scope>
    <source>
        <strain evidence="1 2">NBRC111894</strain>
    </source>
</reference>
<accession>A0A4Y1ZB59</accession>
<dbReference type="Proteomes" id="UP000319716">
    <property type="component" value="Unassembled WGS sequence"/>
</dbReference>
<dbReference type="RefSeq" id="WP_262392601.1">
    <property type="nucleotide sequence ID" value="NZ_BEXB01000012.1"/>
</dbReference>
<sequence>MFQWMRKMRKQRRKPWQEVLVDEEGTKKVSASVKKNKTDP</sequence>
<dbReference type="AlphaFoldDB" id="A0A4Y1ZB59"/>
<gene>
    <name evidence="1" type="ORF">NBRC111894_1823</name>
</gene>
<evidence type="ECO:0000313" key="2">
    <source>
        <dbReference type="Proteomes" id="UP000319716"/>
    </source>
</evidence>
<evidence type="ECO:0000313" key="1">
    <source>
        <dbReference type="EMBL" id="GAY76269.1"/>
    </source>
</evidence>
<proteinExistence type="predicted"/>
<protein>
    <submittedName>
        <fullName evidence="1">Uncharacterized protein</fullName>
    </submittedName>
</protein>